<feature type="compositionally biased region" description="Basic residues" evidence="1">
    <location>
        <begin position="52"/>
        <end position="68"/>
    </location>
</feature>
<organism evidence="2 3">
    <name type="scientific">Brachybacterium huguangmaarense</name>
    <dbReference type="NCBI Taxonomy" id="1652028"/>
    <lineage>
        <taxon>Bacteria</taxon>
        <taxon>Bacillati</taxon>
        <taxon>Actinomycetota</taxon>
        <taxon>Actinomycetes</taxon>
        <taxon>Micrococcales</taxon>
        <taxon>Dermabacteraceae</taxon>
        <taxon>Brachybacterium</taxon>
    </lineage>
</organism>
<dbReference type="Proteomes" id="UP001164305">
    <property type="component" value="Chromosome"/>
</dbReference>
<proteinExistence type="predicted"/>
<gene>
    <name evidence="2" type="ORF">BRM3_04720</name>
</gene>
<name>A0ABY6G502_9MICO</name>
<evidence type="ECO:0000313" key="2">
    <source>
        <dbReference type="EMBL" id="UYG17728.1"/>
    </source>
</evidence>
<dbReference type="EMBL" id="CP107020">
    <property type="protein sequence ID" value="UYG17728.1"/>
    <property type="molecule type" value="Genomic_DNA"/>
</dbReference>
<dbReference type="RefSeq" id="WP_263594936.1">
    <property type="nucleotide sequence ID" value="NZ_CP107020.1"/>
</dbReference>
<accession>A0ABY6G502</accession>
<sequence>MTTTTAPIVYRPLDESLGDPEALARLRAIRAERTAAHEHELALVEAADARARARRAHRTAGRHQRPRRGVLAPLPA</sequence>
<reference evidence="2" key="1">
    <citation type="submission" date="2022-10" db="EMBL/GenBank/DDBJ databases">
        <title>Whole-Genome Sequencing of Brachybacterium huguangmaarense BRM-3, Isolated from Betula schmidtii.</title>
        <authorList>
            <person name="Haam D."/>
        </authorList>
    </citation>
    <scope>NUCLEOTIDE SEQUENCE</scope>
    <source>
        <strain evidence="2">BRM-3</strain>
    </source>
</reference>
<protein>
    <submittedName>
        <fullName evidence="2">Uncharacterized protein</fullName>
    </submittedName>
</protein>
<feature type="region of interest" description="Disordered" evidence="1">
    <location>
        <begin position="52"/>
        <end position="76"/>
    </location>
</feature>
<keyword evidence="3" id="KW-1185">Reference proteome</keyword>
<evidence type="ECO:0000313" key="3">
    <source>
        <dbReference type="Proteomes" id="UP001164305"/>
    </source>
</evidence>
<evidence type="ECO:0000256" key="1">
    <source>
        <dbReference type="SAM" id="MobiDB-lite"/>
    </source>
</evidence>